<dbReference type="Proteomes" id="UP000077755">
    <property type="component" value="Chromosome 5"/>
</dbReference>
<evidence type="ECO:0000313" key="4">
    <source>
        <dbReference type="Proteomes" id="UP000077755"/>
    </source>
</evidence>
<keyword evidence="1" id="KW-0472">Membrane</keyword>
<dbReference type="EMBL" id="CP093347">
    <property type="protein sequence ID" value="WOH01492.1"/>
    <property type="molecule type" value="Genomic_DNA"/>
</dbReference>
<organism evidence="2">
    <name type="scientific">Daucus carota subsp. sativus</name>
    <name type="common">Carrot</name>
    <dbReference type="NCBI Taxonomy" id="79200"/>
    <lineage>
        <taxon>Eukaryota</taxon>
        <taxon>Viridiplantae</taxon>
        <taxon>Streptophyta</taxon>
        <taxon>Embryophyta</taxon>
        <taxon>Tracheophyta</taxon>
        <taxon>Spermatophyta</taxon>
        <taxon>Magnoliopsida</taxon>
        <taxon>eudicotyledons</taxon>
        <taxon>Gunneridae</taxon>
        <taxon>Pentapetalae</taxon>
        <taxon>asterids</taxon>
        <taxon>campanulids</taxon>
        <taxon>Apiales</taxon>
        <taxon>Apiaceae</taxon>
        <taxon>Apioideae</taxon>
        <taxon>Scandiceae</taxon>
        <taxon>Daucinae</taxon>
        <taxon>Daucus</taxon>
        <taxon>Daucus sect. Daucus</taxon>
    </lineage>
</organism>
<protein>
    <submittedName>
        <fullName evidence="2">Uncharacterized protein</fullName>
    </submittedName>
</protein>
<dbReference type="AlphaFoldDB" id="A0A164YWA2"/>
<accession>A0A164YWA2</accession>
<reference evidence="2" key="1">
    <citation type="journal article" date="2016" name="Nat. Genet.">
        <title>A high-quality carrot genome assembly provides new insights into carotenoid accumulation and asterid genome evolution.</title>
        <authorList>
            <person name="Iorizzo M."/>
            <person name="Ellison S."/>
            <person name="Senalik D."/>
            <person name="Zeng P."/>
            <person name="Satapoomin P."/>
            <person name="Huang J."/>
            <person name="Bowman M."/>
            <person name="Iovene M."/>
            <person name="Sanseverino W."/>
            <person name="Cavagnaro P."/>
            <person name="Yildiz M."/>
            <person name="Macko-Podgorni A."/>
            <person name="Moranska E."/>
            <person name="Grzebelus E."/>
            <person name="Grzebelus D."/>
            <person name="Ashrafi H."/>
            <person name="Zheng Z."/>
            <person name="Cheng S."/>
            <person name="Spooner D."/>
            <person name="Van Deynze A."/>
            <person name="Simon P."/>
        </authorList>
    </citation>
    <scope>NUCLEOTIDE SEQUENCE [LARGE SCALE GENOMIC DNA]</scope>
    <source>
        <tissue evidence="2">Leaf</tissue>
    </source>
</reference>
<feature type="transmembrane region" description="Helical" evidence="1">
    <location>
        <begin position="31"/>
        <end position="53"/>
    </location>
</feature>
<evidence type="ECO:0000256" key="1">
    <source>
        <dbReference type="SAM" id="Phobius"/>
    </source>
</evidence>
<dbReference type="Gramene" id="KZM94998">
    <property type="protein sequence ID" value="KZM94998"/>
    <property type="gene ID" value="DCAR_018240"/>
</dbReference>
<proteinExistence type="predicted"/>
<gene>
    <name evidence="2" type="ORF">DCAR_018240</name>
    <name evidence="3" type="ORF">DCAR_0520876</name>
</gene>
<keyword evidence="4" id="KW-1185">Reference proteome</keyword>
<sequence>MSVAYPPDNPISHQHFVLEYSTLIHQLQSRFFHTLHVFATNMLVVVVVLSTTIQADRDLAIS</sequence>
<evidence type="ECO:0000313" key="3">
    <source>
        <dbReference type="EMBL" id="WOH01492.1"/>
    </source>
</evidence>
<evidence type="ECO:0000313" key="2">
    <source>
        <dbReference type="EMBL" id="KZM94998.1"/>
    </source>
</evidence>
<dbReference type="EMBL" id="LNRQ01000005">
    <property type="protein sequence ID" value="KZM94998.1"/>
    <property type="molecule type" value="Genomic_DNA"/>
</dbReference>
<reference evidence="3" key="2">
    <citation type="submission" date="2022-03" db="EMBL/GenBank/DDBJ databases">
        <title>Draft title - Genomic analysis of global carrot germplasm unveils the trajectory of domestication and the origin of high carotenoid orange carrot.</title>
        <authorList>
            <person name="Iorizzo M."/>
            <person name="Ellison S."/>
            <person name="Senalik D."/>
            <person name="Macko-Podgorni A."/>
            <person name="Grzebelus D."/>
            <person name="Bostan H."/>
            <person name="Rolling W."/>
            <person name="Curaba J."/>
            <person name="Simon P."/>
        </authorList>
    </citation>
    <scope>NUCLEOTIDE SEQUENCE</scope>
    <source>
        <tissue evidence="3">Leaf</tissue>
    </source>
</reference>
<keyword evidence="1" id="KW-0812">Transmembrane</keyword>
<keyword evidence="1" id="KW-1133">Transmembrane helix</keyword>
<name>A0A164YWA2_DAUCS</name>